<name>A0A4D9CY36_9STRA</name>
<feature type="transmembrane region" description="Helical" evidence="6">
    <location>
        <begin position="286"/>
        <end position="305"/>
    </location>
</feature>
<feature type="transmembrane region" description="Helical" evidence="6">
    <location>
        <begin position="403"/>
        <end position="426"/>
    </location>
</feature>
<feature type="region of interest" description="Disordered" evidence="5">
    <location>
        <begin position="1"/>
        <end position="97"/>
    </location>
</feature>
<feature type="compositionally biased region" description="Polar residues" evidence="5">
    <location>
        <begin position="1"/>
        <end position="10"/>
    </location>
</feature>
<dbReference type="Pfam" id="PF07690">
    <property type="entry name" value="MFS_1"/>
    <property type="match status" value="1"/>
</dbReference>
<proteinExistence type="predicted"/>
<feature type="region of interest" description="Disordered" evidence="5">
    <location>
        <begin position="614"/>
        <end position="635"/>
    </location>
</feature>
<dbReference type="PANTHER" id="PTHR43528">
    <property type="entry name" value="ALPHA-KETOGLUTARATE PERMEASE"/>
    <property type="match status" value="1"/>
</dbReference>
<feature type="transmembrane region" description="Helical" evidence="6">
    <location>
        <begin position="113"/>
        <end position="134"/>
    </location>
</feature>
<keyword evidence="6" id="KW-0472">Membrane</keyword>
<accession>A0A4D9CY36</accession>
<evidence type="ECO:0000313" key="9">
    <source>
        <dbReference type="Proteomes" id="UP000355283"/>
    </source>
</evidence>
<feature type="compositionally biased region" description="Acidic residues" evidence="5">
    <location>
        <begin position="354"/>
        <end position="363"/>
    </location>
</feature>
<feature type="transmembrane region" description="Helical" evidence="6">
    <location>
        <begin position="563"/>
        <end position="584"/>
    </location>
</feature>
<feature type="transmembrane region" description="Helical" evidence="6">
    <location>
        <begin position="154"/>
        <end position="177"/>
    </location>
</feature>
<dbReference type="InterPro" id="IPR036259">
    <property type="entry name" value="MFS_trans_sf"/>
</dbReference>
<comment type="caution">
    <text evidence="8">The sequence shown here is derived from an EMBL/GenBank/DDBJ whole genome shotgun (WGS) entry which is preliminary data.</text>
</comment>
<dbReference type="PROSITE" id="PS50850">
    <property type="entry name" value="MFS"/>
    <property type="match status" value="1"/>
</dbReference>
<keyword evidence="2" id="KW-0813">Transport</keyword>
<organism evidence="8 9">
    <name type="scientific">Nannochloropsis salina CCMP1776</name>
    <dbReference type="NCBI Taxonomy" id="1027361"/>
    <lineage>
        <taxon>Eukaryota</taxon>
        <taxon>Sar</taxon>
        <taxon>Stramenopiles</taxon>
        <taxon>Ochrophyta</taxon>
        <taxon>Eustigmatophyceae</taxon>
        <taxon>Eustigmatales</taxon>
        <taxon>Monodopsidaceae</taxon>
        <taxon>Microchloropsis</taxon>
        <taxon>Microchloropsis salina</taxon>
    </lineage>
</organism>
<keyword evidence="3" id="KW-1003">Cell membrane</keyword>
<evidence type="ECO:0000256" key="3">
    <source>
        <dbReference type="ARBA" id="ARBA00022475"/>
    </source>
</evidence>
<dbReference type="OrthoDB" id="5296287at2759"/>
<feature type="compositionally biased region" description="Low complexity" evidence="5">
    <location>
        <begin position="84"/>
        <end position="95"/>
    </location>
</feature>
<feature type="region of interest" description="Disordered" evidence="5">
    <location>
        <begin position="349"/>
        <end position="382"/>
    </location>
</feature>
<feature type="transmembrane region" description="Helical" evidence="6">
    <location>
        <begin position="189"/>
        <end position="207"/>
    </location>
</feature>
<keyword evidence="6" id="KW-1133">Transmembrane helix</keyword>
<dbReference type="EMBL" id="SDOX01000070">
    <property type="protein sequence ID" value="TFJ83117.1"/>
    <property type="molecule type" value="Genomic_DNA"/>
</dbReference>
<keyword evidence="9" id="KW-1185">Reference proteome</keyword>
<dbReference type="InterPro" id="IPR011701">
    <property type="entry name" value="MFS"/>
</dbReference>
<evidence type="ECO:0000259" key="7">
    <source>
        <dbReference type="PROSITE" id="PS50850"/>
    </source>
</evidence>
<dbReference type="PANTHER" id="PTHR43528:SF1">
    <property type="entry name" value="ALPHA-KETOGLUTARATE PERMEASE"/>
    <property type="match status" value="1"/>
</dbReference>
<dbReference type="SUPFAM" id="SSF103473">
    <property type="entry name" value="MFS general substrate transporter"/>
    <property type="match status" value="1"/>
</dbReference>
<dbReference type="GO" id="GO:0015293">
    <property type="term" value="F:symporter activity"/>
    <property type="evidence" value="ECO:0007669"/>
    <property type="project" value="UniProtKB-KW"/>
</dbReference>
<feature type="transmembrane region" description="Helical" evidence="6">
    <location>
        <begin position="470"/>
        <end position="491"/>
    </location>
</feature>
<evidence type="ECO:0000313" key="8">
    <source>
        <dbReference type="EMBL" id="TFJ83117.1"/>
    </source>
</evidence>
<dbReference type="Gene3D" id="1.20.1250.20">
    <property type="entry name" value="MFS general substrate transporter like domains"/>
    <property type="match status" value="2"/>
</dbReference>
<dbReference type="InterPro" id="IPR051084">
    <property type="entry name" value="H+-coupled_symporters"/>
</dbReference>
<feature type="domain" description="Major facilitator superfamily (MFS) profile" evidence="7">
    <location>
        <begin position="114"/>
        <end position="590"/>
    </location>
</feature>
<feature type="transmembrane region" description="Helical" evidence="6">
    <location>
        <begin position="497"/>
        <end position="521"/>
    </location>
</feature>
<evidence type="ECO:0000256" key="4">
    <source>
        <dbReference type="ARBA" id="ARBA00022847"/>
    </source>
</evidence>
<keyword evidence="6" id="KW-0812">Transmembrane</keyword>
<dbReference type="GO" id="GO:0005886">
    <property type="term" value="C:plasma membrane"/>
    <property type="evidence" value="ECO:0007669"/>
    <property type="project" value="UniProtKB-SubCell"/>
</dbReference>
<dbReference type="InterPro" id="IPR020846">
    <property type="entry name" value="MFS_dom"/>
</dbReference>
<evidence type="ECO:0000256" key="6">
    <source>
        <dbReference type="SAM" id="Phobius"/>
    </source>
</evidence>
<dbReference type="Proteomes" id="UP000355283">
    <property type="component" value="Unassembled WGS sequence"/>
</dbReference>
<keyword evidence="4" id="KW-0769">Symport</keyword>
<evidence type="ECO:0000256" key="2">
    <source>
        <dbReference type="ARBA" id="ARBA00022448"/>
    </source>
</evidence>
<protein>
    <recommendedName>
        <fullName evidence="7">Major facilitator superfamily (MFS) profile domain-containing protein</fullName>
    </recommendedName>
</protein>
<feature type="compositionally biased region" description="Basic and acidic residues" evidence="5">
    <location>
        <begin position="626"/>
        <end position="635"/>
    </location>
</feature>
<feature type="transmembrane region" description="Helical" evidence="6">
    <location>
        <begin position="533"/>
        <end position="557"/>
    </location>
</feature>
<comment type="subcellular location">
    <subcellularLocation>
        <location evidence="1">Cell membrane</location>
        <topology evidence="1">Multi-pass membrane protein</topology>
    </subcellularLocation>
</comment>
<feature type="transmembrane region" description="Helical" evidence="6">
    <location>
        <begin position="250"/>
        <end position="274"/>
    </location>
</feature>
<feature type="transmembrane region" description="Helical" evidence="6">
    <location>
        <begin position="213"/>
        <end position="238"/>
    </location>
</feature>
<gene>
    <name evidence="8" type="ORF">NSK_005586</name>
</gene>
<feature type="transmembrane region" description="Helical" evidence="6">
    <location>
        <begin position="438"/>
        <end position="458"/>
    </location>
</feature>
<reference evidence="8 9" key="1">
    <citation type="submission" date="2019-01" db="EMBL/GenBank/DDBJ databases">
        <title>Nuclear Genome Assembly of the Microalgal Biofuel strain Nannochloropsis salina CCMP1776.</title>
        <authorList>
            <person name="Hovde B."/>
        </authorList>
    </citation>
    <scope>NUCLEOTIDE SEQUENCE [LARGE SCALE GENOMIC DNA]</scope>
    <source>
        <strain evidence="8 9">CCMP1776</strain>
    </source>
</reference>
<dbReference type="AlphaFoldDB" id="A0A4D9CY36"/>
<sequence length="635" mass="67661">MNKNDPSTHFSDAYYAVPSSSPHSGDDGNVEPRASHPEQNRSTVPSANKALVDITLSPPRGEDEKSTVVVRSENEIAPTDIKATSSSSSLSTSSTPPCHVVGRRSSLHSGYTLALLAAIMGNVLEFYDFSVYAFFAPEIGQLFFSSGSDTVRAIQTFTVFAGGFLMRPVGSVVLGAVGDKYGTAAALKWSIGLMTVPTIVTGLLPTYSKIGLVAPLLLTLCRLLQGLSVGGELIGALLHTADHSPAEHRGFFCGLVAVFGSMGNLLGSLVSVLMRHALSKQELLSWGWRIPFLAGSVLGLVGIFLRTKTGALKHGGEAGRRPTREERVLIEMVECPIAVEEETVAAYREAARMEEEEEEEEEGEQRGKEGEAGAVASRPSHPRSFCGIMREAAAGDKPRFMRVVVLAALNNSLFYFNFVWLGTYMAELSPNPLGAAQAFSVTCVAQAVFIFGNPFWGAMGDWGGGLAKRLRWNIVGVVLSCFLPPCLFLLLHSGRASLSFLFAALTGLLMGFTVSGNYYAWVCESLNESPSRVLTTSVAYNVGAVVGGCTPMLASALSASPIFLAPILPLSAVAAAVAVVLGRYEWGEYVKRKAEGGKGGREEFLALRVEEGKEGKGKMAKAKVKARGEEPADTS</sequence>
<evidence type="ECO:0000256" key="5">
    <source>
        <dbReference type="SAM" id="MobiDB-lite"/>
    </source>
</evidence>
<evidence type="ECO:0000256" key="1">
    <source>
        <dbReference type="ARBA" id="ARBA00004651"/>
    </source>
</evidence>